<dbReference type="InterPro" id="IPR016181">
    <property type="entry name" value="Acyl_CoA_acyltransferase"/>
</dbReference>
<dbReference type="InterPro" id="IPR000182">
    <property type="entry name" value="GNAT_dom"/>
</dbReference>
<dbReference type="PROSITE" id="PS51186">
    <property type="entry name" value="GNAT"/>
    <property type="match status" value="1"/>
</dbReference>
<sequence>MTASASLPKPTLRPYLPADLPLLAELRLAAIEELTEDDYDEAQRRAWILRADDEDTLGETLKSGLSLVALIGGAPVGFIVLADGGLIDQLYVHPAAARQGVASALCDAIEKLAAARGVAALVTDASDTAKPLFEKRGFTAERRNTIEIDGEYLGNTRMKKVLTPQPSGKTTS</sequence>
<dbReference type="InterPro" id="IPR052564">
    <property type="entry name" value="N-acetyltrans/Recomb-assoc"/>
</dbReference>
<protein>
    <submittedName>
        <fullName evidence="2">Putative acetyltransferase</fullName>
    </submittedName>
</protein>
<keyword evidence="2" id="KW-0808">Transferase</keyword>
<name>A0A1I3ZPQ8_9HYPH</name>
<dbReference type="Proteomes" id="UP000198755">
    <property type="component" value="Unassembled WGS sequence"/>
</dbReference>
<dbReference type="SUPFAM" id="SSF55729">
    <property type="entry name" value="Acyl-CoA N-acyltransferases (Nat)"/>
    <property type="match status" value="1"/>
</dbReference>
<dbReference type="PANTHER" id="PTHR43451">
    <property type="entry name" value="ACETYLTRANSFERASE (GNAT) FAMILY PROTEIN"/>
    <property type="match status" value="1"/>
</dbReference>
<dbReference type="Pfam" id="PF13673">
    <property type="entry name" value="Acetyltransf_10"/>
    <property type="match status" value="1"/>
</dbReference>
<accession>A0A1I3ZPQ8</accession>
<dbReference type="STRING" id="1612308.SAMN05444581_108101"/>
<proteinExistence type="predicted"/>
<keyword evidence="3" id="KW-1185">Reference proteome</keyword>
<evidence type="ECO:0000313" key="3">
    <source>
        <dbReference type="Proteomes" id="UP000198755"/>
    </source>
</evidence>
<reference evidence="2 3" key="1">
    <citation type="submission" date="2016-10" db="EMBL/GenBank/DDBJ databases">
        <authorList>
            <person name="de Groot N.N."/>
        </authorList>
    </citation>
    <scope>NUCLEOTIDE SEQUENCE [LARGE SCALE GENOMIC DNA]</scope>
    <source>
        <strain evidence="2 3">NE2</strain>
    </source>
</reference>
<dbReference type="Gene3D" id="3.40.630.30">
    <property type="match status" value="1"/>
</dbReference>
<feature type="domain" description="N-acetyltransferase" evidence="1">
    <location>
        <begin position="10"/>
        <end position="163"/>
    </location>
</feature>
<dbReference type="OrthoDB" id="9789081at2"/>
<dbReference type="GO" id="GO:0016747">
    <property type="term" value="F:acyltransferase activity, transferring groups other than amino-acyl groups"/>
    <property type="evidence" value="ECO:0007669"/>
    <property type="project" value="InterPro"/>
</dbReference>
<dbReference type="AlphaFoldDB" id="A0A1I3ZPQ8"/>
<gene>
    <name evidence="2" type="ORF">SAMN05444581_108101</name>
</gene>
<dbReference type="PANTHER" id="PTHR43451:SF1">
    <property type="entry name" value="ACETYLTRANSFERASE"/>
    <property type="match status" value="1"/>
</dbReference>
<evidence type="ECO:0000259" key="1">
    <source>
        <dbReference type="PROSITE" id="PS51186"/>
    </source>
</evidence>
<organism evidence="2 3">
    <name type="scientific">Methylocapsa palsarum</name>
    <dbReference type="NCBI Taxonomy" id="1612308"/>
    <lineage>
        <taxon>Bacteria</taxon>
        <taxon>Pseudomonadati</taxon>
        <taxon>Pseudomonadota</taxon>
        <taxon>Alphaproteobacteria</taxon>
        <taxon>Hyphomicrobiales</taxon>
        <taxon>Beijerinckiaceae</taxon>
        <taxon>Methylocapsa</taxon>
    </lineage>
</organism>
<dbReference type="EMBL" id="FOSN01000008">
    <property type="protein sequence ID" value="SFK46075.1"/>
    <property type="molecule type" value="Genomic_DNA"/>
</dbReference>
<dbReference type="CDD" id="cd04301">
    <property type="entry name" value="NAT_SF"/>
    <property type="match status" value="1"/>
</dbReference>
<evidence type="ECO:0000313" key="2">
    <source>
        <dbReference type="EMBL" id="SFK46075.1"/>
    </source>
</evidence>